<dbReference type="PANTHER" id="PTHR34639">
    <property type="entry name" value="PROTEIN FLATTOP"/>
    <property type="match status" value="1"/>
</dbReference>
<reference evidence="7" key="1">
    <citation type="submission" date="2024-04" db="EMBL/GenBank/DDBJ databases">
        <title>Salinicola lusitanus LLJ914,a marine bacterium isolated from the Okinawa Trough.</title>
        <authorList>
            <person name="Li J."/>
        </authorList>
    </citation>
    <scope>NUCLEOTIDE SEQUENCE [LARGE SCALE GENOMIC DNA]</scope>
</reference>
<feature type="compositionally biased region" description="Basic and acidic residues" evidence="5">
    <location>
        <begin position="159"/>
        <end position="179"/>
    </location>
</feature>
<dbReference type="PANTHER" id="PTHR34639:SF1">
    <property type="entry name" value="PROTEIN FLATTOP"/>
    <property type="match status" value="1"/>
</dbReference>
<keyword evidence="7" id="KW-1185">Reference proteome</keyword>
<dbReference type="GO" id="GO:0036064">
    <property type="term" value="C:ciliary basal body"/>
    <property type="evidence" value="ECO:0007669"/>
    <property type="project" value="TreeGrafter"/>
</dbReference>
<comment type="function">
    <text evidence="4">Microtubule inner protein (MIP) part of the dynein-decorated doublet microtubules (DMTs) in cilia axoneme. Acts as a regulator of cilium basal body docking and positioning in mono- and multiciliated cells. Regulates basal body docking and cilia formation in multiciliated lung cells. Regulates kinocilium positioning and stereocilia bundle morphogenesis in the inner ear.</text>
</comment>
<comment type="caution">
    <text evidence="6">The sequence shown here is derived from an EMBL/GenBank/DDBJ whole genome shotgun (WGS) entry which is preliminary data.</text>
</comment>
<evidence type="ECO:0000256" key="3">
    <source>
        <dbReference type="ARBA" id="ARBA00033306"/>
    </source>
</evidence>
<gene>
    <name evidence="6" type="ORF">WMY93_027191</name>
</gene>
<comment type="similarity">
    <text evidence="1">Belongs to the Flattop family.</text>
</comment>
<dbReference type="AlphaFoldDB" id="A0AAW0MWV6"/>
<sequence>MSLDGSDSRPRSGLTPEEELAMIHRHTTRAAAEEGDRKQTRAQQRTDVKMSLGFSANQYDNAFKSQRLQNWCQPKHFKERPAAKSGSTSFIVNDRGHLIPGLKQRNSSWPDFKGTWDLPTRIPANRICPTARSEQGLSRLRTWGFSAPRPDTAPAPGGDTEKERNNADREGDTQRDKLQPEQAEAVTHEREREKTPTTKLSATGRDSATNMKQAEAAEEKETMCE</sequence>
<dbReference type="GO" id="GO:0044782">
    <property type="term" value="P:cilium organization"/>
    <property type="evidence" value="ECO:0007669"/>
    <property type="project" value="TreeGrafter"/>
</dbReference>
<proteinExistence type="inferred from homology"/>
<feature type="region of interest" description="Disordered" evidence="5">
    <location>
        <begin position="141"/>
        <end position="225"/>
    </location>
</feature>
<feature type="compositionally biased region" description="Polar residues" evidence="5">
    <location>
        <begin position="197"/>
        <end position="212"/>
    </location>
</feature>
<protein>
    <recommendedName>
        <fullName evidence="2">Protein Flattop</fullName>
    </recommendedName>
    <alternativeName>
        <fullName evidence="3">Cilia- and flagella-associated protein 126</fullName>
    </alternativeName>
</protein>
<evidence type="ECO:0000313" key="6">
    <source>
        <dbReference type="EMBL" id="KAK7884068.1"/>
    </source>
</evidence>
<dbReference type="CDD" id="cd23705">
    <property type="entry name" value="Flattop"/>
    <property type="match status" value="1"/>
</dbReference>
<dbReference type="Pfam" id="PF22611">
    <property type="entry name" value="CFAP126"/>
    <property type="match status" value="1"/>
</dbReference>
<dbReference type="Proteomes" id="UP001460270">
    <property type="component" value="Unassembled WGS sequence"/>
</dbReference>
<feature type="compositionally biased region" description="Basic and acidic residues" evidence="5">
    <location>
        <begin position="1"/>
        <end position="10"/>
    </location>
</feature>
<feature type="compositionally biased region" description="Basic and acidic residues" evidence="5">
    <location>
        <begin position="31"/>
        <end position="45"/>
    </location>
</feature>
<evidence type="ECO:0000256" key="4">
    <source>
        <dbReference type="ARBA" id="ARBA00045261"/>
    </source>
</evidence>
<evidence type="ECO:0000256" key="5">
    <source>
        <dbReference type="SAM" id="MobiDB-lite"/>
    </source>
</evidence>
<organism evidence="6 7">
    <name type="scientific">Mugilogobius chulae</name>
    <name type="common">yellowstripe goby</name>
    <dbReference type="NCBI Taxonomy" id="88201"/>
    <lineage>
        <taxon>Eukaryota</taxon>
        <taxon>Metazoa</taxon>
        <taxon>Chordata</taxon>
        <taxon>Craniata</taxon>
        <taxon>Vertebrata</taxon>
        <taxon>Euteleostomi</taxon>
        <taxon>Actinopterygii</taxon>
        <taxon>Neopterygii</taxon>
        <taxon>Teleostei</taxon>
        <taxon>Neoteleostei</taxon>
        <taxon>Acanthomorphata</taxon>
        <taxon>Gobiaria</taxon>
        <taxon>Gobiiformes</taxon>
        <taxon>Gobioidei</taxon>
        <taxon>Gobiidae</taxon>
        <taxon>Gobionellinae</taxon>
        <taxon>Mugilogobius</taxon>
    </lineage>
</organism>
<feature type="compositionally biased region" description="Basic and acidic residues" evidence="5">
    <location>
        <begin position="215"/>
        <end position="225"/>
    </location>
</feature>
<feature type="region of interest" description="Disordered" evidence="5">
    <location>
        <begin position="1"/>
        <end position="45"/>
    </location>
</feature>
<evidence type="ECO:0000313" key="7">
    <source>
        <dbReference type="Proteomes" id="UP001460270"/>
    </source>
</evidence>
<dbReference type="EMBL" id="JBBPFD010000020">
    <property type="protein sequence ID" value="KAK7884068.1"/>
    <property type="molecule type" value="Genomic_DNA"/>
</dbReference>
<evidence type="ECO:0000256" key="1">
    <source>
        <dbReference type="ARBA" id="ARBA00009887"/>
    </source>
</evidence>
<evidence type="ECO:0000256" key="2">
    <source>
        <dbReference type="ARBA" id="ARBA00019181"/>
    </source>
</evidence>
<feature type="compositionally biased region" description="Basic and acidic residues" evidence="5">
    <location>
        <begin position="186"/>
        <end position="196"/>
    </location>
</feature>
<name>A0AAW0MWV6_9GOBI</name>
<dbReference type="InterPro" id="IPR038797">
    <property type="entry name" value="Fltp"/>
</dbReference>
<accession>A0AAW0MWV6</accession>